<evidence type="ECO:0000313" key="3">
    <source>
        <dbReference type="Proteomes" id="UP001454036"/>
    </source>
</evidence>
<dbReference type="PANTHER" id="PTHR33116">
    <property type="entry name" value="REVERSE TRANSCRIPTASE ZINC-BINDING DOMAIN-CONTAINING PROTEIN-RELATED-RELATED"/>
    <property type="match status" value="1"/>
</dbReference>
<evidence type="ECO:0000259" key="1">
    <source>
        <dbReference type="PROSITE" id="PS50878"/>
    </source>
</evidence>
<dbReference type="InterPro" id="IPR043502">
    <property type="entry name" value="DNA/RNA_pol_sf"/>
</dbReference>
<keyword evidence="3" id="KW-1185">Reference proteome</keyword>
<accession>A0AAV3RJL5</accession>
<comment type="caution">
    <text evidence="2">The sequence shown here is derived from an EMBL/GenBank/DDBJ whole genome shotgun (WGS) entry which is preliminary data.</text>
</comment>
<dbReference type="InterPro" id="IPR000477">
    <property type="entry name" value="RT_dom"/>
</dbReference>
<evidence type="ECO:0000313" key="2">
    <source>
        <dbReference type="EMBL" id="GAA0175341.1"/>
    </source>
</evidence>
<name>A0AAV3RJL5_LITER</name>
<dbReference type="EMBL" id="BAABME010009537">
    <property type="protein sequence ID" value="GAA0175341.1"/>
    <property type="molecule type" value="Genomic_DNA"/>
</dbReference>
<proteinExistence type="predicted"/>
<organism evidence="2 3">
    <name type="scientific">Lithospermum erythrorhizon</name>
    <name type="common">Purple gromwell</name>
    <name type="synonym">Lithospermum officinale var. erythrorhizon</name>
    <dbReference type="NCBI Taxonomy" id="34254"/>
    <lineage>
        <taxon>Eukaryota</taxon>
        <taxon>Viridiplantae</taxon>
        <taxon>Streptophyta</taxon>
        <taxon>Embryophyta</taxon>
        <taxon>Tracheophyta</taxon>
        <taxon>Spermatophyta</taxon>
        <taxon>Magnoliopsida</taxon>
        <taxon>eudicotyledons</taxon>
        <taxon>Gunneridae</taxon>
        <taxon>Pentapetalae</taxon>
        <taxon>asterids</taxon>
        <taxon>lamiids</taxon>
        <taxon>Boraginales</taxon>
        <taxon>Boraginaceae</taxon>
        <taxon>Boraginoideae</taxon>
        <taxon>Lithospermeae</taxon>
        <taxon>Lithospermum</taxon>
    </lineage>
</organism>
<dbReference type="AlphaFoldDB" id="A0AAV3RJL5"/>
<dbReference type="PROSITE" id="PS50878">
    <property type="entry name" value="RT_POL"/>
    <property type="match status" value="1"/>
</dbReference>
<protein>
    <recommendedName>
        <fullName evidence="1">Reverse transcriptase domain-containing protein</fullName>
    </recommendedName>
</protein>
<dbReference type="SUPFAM" id="SSF56672">
    <property type="entry name" value="DNA/RNA polymerases"/>
    <property type="match status" value="1"/>
</dbReference>
<sequence>MKGNDPVKWEFLGCIMERMGFRVVFVHWVKACVTSPHFTVNINGLMNGEFSSQRGLRQGDPISPFFSCWLWRGKYHPDCKELSIINIMFADDMFILSTTEKGSLMAFEEGLGKFGEFSGLKPNIKKSNMFVVGVLVNDPKALSELMGIPLDTLPIKYLGFLLPLRELLHKIVELWWRKLHLES</sequence>
<gene>
    <name evidence="2" type="ORF">LIER_28531</name>
</gene>
<dbReference type="Proteomes" id="UP001454036">
    <property type="component" value="Unassembled WGS sequence"/>
</dbReference>
<dbReference type="Pfam" id="PF00078">
    <property type="entry name" value="RVT_1"/>
    <property type="match status" value="1"/>
</dbReference>
<reference evidence="2 3" key="1">
    <citation type="submission" date="2024-01" db="EMBL/GenBank/DDBJ databases">
        <title>The complete chloroplast genome sequence of Lithospermum erythrorhizon: insights into the phylogenetic relationship among Boraginaceae species and the maternal lineages of purple gromwells.</title>
        <authorList>
            <person name="Okada T."/>
            <person name="Watanabe K."/>
        </authorList>
    </citation>
    <scope>NUCLEOTIDE SEQUENCE [LARGE SCALE GENOMIC DNA]</scope>
</reference>
<dbReference type="PANTHER" id="PTHR33116:SF78">
    <property type="entry name" value="OS12G0587133 PROTEIN"/>
    <property type="match status" value="1"/>
</dbReference>
<feature type="domain" description="Reverse transcriptase" evidence="1">
    <location>
        <begin position="1"/>
        <end position="162"/>
    </location>
</feature>